<feature type="chain" id="PRO_5028029481" description="Periplasmic protein" evidence="1">
    <location>
        <begin position="21"/>
        <end position="137"/>
    </location>
</feature>
<keyword evidence="1" id="KW-0732">Signal</keyword>
<accession>A0A6S6U4K1</accession>
<protein>
    <recommendedName>
        <fullName evidence="3">Periplasmic protein</fullName>
    </recommendedName>
</protein>
<evidence type="ECO:0000256" key="1">
    <source>
        <dbReference type="SAM" id="SignalP"/>
    </source>
</evidence>
<organism evidence="2">
    <name type="scientific">uncultured Sulfurovum sp</name>
    <dbReference type="NCBI Taxonomy" id="269237"/>
    <lineage>
        <taxon>Bacteria</taxon>
        <taxon>Pseudomonadati</taxon>
        <taxon>Campylobacterota</taxon>
        <taxon>Epsilonproteobacteria</taxon>
        <taxon>Campylobacterales</taxon>
        <taxon>Sulfurovaceae</taxon>
        <taxon>Sulfurovum</taxon>
        <taxon>environmental samples</taxon>
    </lineage>
</organism>
<evidence type="ECO:0000313" key="2">
    <source>
        <dbReference type="EMBL" id="CAA6826635.1"/>
    </source>
</evidence>
<name>A0A6S6U4K1_9BACT</name>
<evidence type="ECO:0008006" key="3">
    <source>
        <dbReference type="Google" id="ProtNLM"/>
    </source>
</evidence>
<dbReference type="EMBL" id="CACVAU010000089">
    <property type="protein sequence ID" value="CAA6826635.1"/>
    <property type="molecule type" value="Genomic_DNA"/>
</dbReference>
<sequence length="137" mass="15399">MKKIIVLITLLLLSVATVEAGNKQALKHANPMPNLMRIAVGNAVLLNINAEQMKALKVWMKGSKPIMQGMVKELMAQEKALLLNALSTDTAIEKKADVLLTLRKKIIMMKTECRKELKRILSKEQYANIIKIYKSVQ</sequence>
<dbReference type="Gene3D" id="1.20.120.1490">
    <property type="match status" value="1"/>
</dbReference>
<reference evidence="2" key="1">
    <citation type="submission" date="2020-01" db="EMBL/GenBank/DDBJ databases">
        <authorList>
            <person name="Meier V. D."/>
            <person name="Meier V D."/>
        </authorList>
    </citation>
    <scope>NUCLEOTIDE SEQUENCE</scope>
    <source>
        <strain evidence="2">HLG_WM_MAG_05</strain>
    </source>
</reference>
<proteinExistence type="predicted"/>
<gene>
    <name evidence="2" type="ORF">HELGO_WM8201</name>
</gene>
<dbReference type="AlphaFoldDB" id="A0A6S6U4K1"/>
<feature type="signal peptide" evidence="1">
    <location>
        <begin position="1"/>
        <end position="20"/>
    </location>
</feature>